<feature type="transmembrane region" description="Helical" evidence="1">
    <location>
        <begin position="76"/>
        <end position="97"/>
    </location>
</feature>
<organism evidence="2 3">
    <name type="scientific">Serinibacter arcticus</name>
    <dbReference type="NCBI Taxonomy" id="1655435"/>
    <lineage>
        <taxon>Bacteria</taxon>
        <taxon>Bacillati</taxon>
        <taxon>Actinomycetota</taxon>
        <taxon>Actinomycetes</taxon>
        <taxon>Micrococcales</taxon>
        <taxon>Beutenbergiaceae</taxon>
        <taxon>Serinibacter</taxon>
    </lineage>
</organism>
<proteinExistence type="predicted"/>
<keyword evidence="3" id="KW-1185">Reference proteome</keyword>
<sequence>MTDPPIRSVRAPVVPGRRSRVGLVLIAVLIVGLGLLGRFVLPGAAGDVAGGLLYAALVYVVAAIVGPAASVGRLALVALAVVLGLELFQLTGVPAAISDAFGPARLVLGSTFVVSDLVVGAAGVALMATTDAVLAGPRRAR</sequence>
<keyword evidence="1" id="KW-0812">Transmembrane</keyword>
<dbReference type="RefSeq" id="WP_135850881.1">
    <property type="nucleotide sequence ID" value="NZ_RHPJ01000005.1"/>
</dbReference>
<name>A0A4Z1E211_9MICO</name>
<dbReference type="Proteomes" id="UP000297318">
    <property type="component" value="Unassembled WGS sequence"/>
</dbReference>
<evidence type="ECO:0000313" key="2">
    <source>
        <dbReference type="EMBL" id="TGO03857.1"/>
    </source>
</evidence>
<evidence type="ECO:0000313" key="3">
    <source>
        <dbReference type="Proteomes" id="UP000297318"/>
    </source>
</evidence>
<feature type="transmembrane region" description="Helical" evidence="1">
    <location>
        <begin position="21"/>
        <end position="40"/>
    </location>
</feature>
<reference evidence="2 3" key="1">
    <citation type="submission" date="2018-11" db="EMBL/GenBank/DDBJ databases">
        <title>Complete genome sequencing of the Actinobacteria Serinibacter sp. K3-2.</title>
        <authorList>
            <person name="Rakitin A.L."/>
            <person name="Beletsky A.V."/>
            <person name="Mardanov A.V."/>
            <person name="Ravin N.V."/>
            <person name="Gromova A.S."/>
            <person name="Filippova S.N."/>
            <person name="Gal'Chenko V.F."/>
        </authorList>
    </citation>
    <scope>NUCLEOTIDE SEQUENCE [LARGE SCALE GENOMIC DNA]</scope>
    <source>
        <strain evidence="2 3">K3-2</strain>
    </source>
</reference>
<evidence type="ECO:0000256" key="1">
    <source>
        <dbReference type="SAM" id="Phobius"/>
    </source>
</evidence>
<feature type="transmembrane region" description="Helical" evidence="1">
    <location>
        <begin position="52"/>
        <end position="69"/>
    </location>
</feature>
<keyword evidence="1" id="KW-0472">Membrane</keyword>
<dbReference type="Pfam" id="PF10990">
    <property type="entry name" value="DUF2809"/>
    <property type="match status" value="1"/>
</dbReference>
<comment type="caution">
    <text evidence="2">The sequence shown here is derived from an EMBL/GenBank/DDBJ whole genome shotgun (WGS) entry which is preliminary data.</text>
</comment>
<dbReference type="InterPro" id="IPR021257">
    <property type="entry name" value="DUF2809"/>
</dbReference>
<keyword evidence="1" id="KW-1133">Transmembrane helix</keyword>
<feature type="transmembrane region" description="Helical" evidence="1">
    <location>
        <begin position="117"/>
        <end position="136"/>
    </location>
</feature>
<protein>
    <submittedName>
        <fullName evidence="2">Putative integral membrane protein</fullName>
    </submittedName>
</protein>
<gene>
    <name evidence="2" type="ORF">SERN_2869</name>
</gene>
<dbReference type="EMBL" id="RHPJ01000005">
    <property type="protein sequence ID" value="TGO03857.1"/>
    <property type="molecule type" value="Genomic_DNA"/>
</dbReference>
<accession>A0A4Z1E211</accession>
<dbReference type="OrthoDB" id="3874273at2"/>
<dbReference type="AlphaFoldDB" id="A0A4Z1E211"/>